<dbReference type="InterPro" id="IPR011009">
    <property type="entry name" value="Kinase-like_dom_sf"/>
</dbReference>
<dbReference type="Pfam" id="PF04655">
    <property type="entry name" value="APH_6_hur"/>
    <property type="match status" value="1"/>
</dbReference>
<dbReference type="GO" id="GO:0016773">
    <property type="term" value="F:phosphotransferase activity, alcohol group as acceptor"/>
    <property type="evidence" value="ECO:0007669"/>
    <property type="project" value="InterPro"/>
</dbReference>
<name>A0AAE3GC60_9PSEU</name>
<accession>A0AAE3GC60</accession>
<dbReference type="EMBL" id="JAMTCK010000005">
    <property type="protein sequence ID" value="MCP2165572.1"/>
    <property type="molecule type" value="Genomic_DNA"/>
</dbReference>
<comment type="caution">
    <text evidence="1">The sequence shown here is derived from an EMBL/GenBank/DDBJ whole genome shotgun (WGS) entry which is preliminary data.</text>
</comment>
<proteinExistence type="predicted"/>
<evidence type="ECO:0000313" key="1">
    <source>
        <dbReference type="EMBL" id="MCP2165572.1"/>
    </source>
</evidence>
<dbReference type="InterPro" id="IPR006748">
    <property type="entry name" value="NH2Glyco/OHUrea_AB-resist_kin"/>
</dbReference>
<dbReference type="AlphaFoldDB" id="A0AAE3GC60"/>
<dbReference type="Proteomes" id="UP001206128">
    <property type="component" value="Unassembled WGS sequence"/>
</dbReference>
<dbReference type="RefSeq" id="WP_253770511.1">
    <property type="nucleotide sequence ID" value="NZ_JAMTCK010000005.1"/>
</dbReference>
<protein>
    <submittedName>
        <fullName evidence="1">Streptomycin 6-kinase</fullName>
    </submittedName>
</protein>
<sequence>MIEVPRQFAAEIVAREGAAGQQWLDRLPDLAERYCTRWELTADGEPLHGIVALVLPVRMADGTPAMLKLSWRDAETEHEAMALALWNGRGAVRLLANDSEEGTLLLERLEPDSLLEAEIEEAVSVAGAMLRRLAVPAPPGPRSLTELAQRWRGELPAEDAELGHPIPGRLLAAAVAFCDELGPTAGKWLVNEDMHFANVLRGHREPWLVIDPKVVVGDPEFGLIPLLWNRFKEMDGRAGLLARFTALVEAGDLDKDLARAWTVVRGVDNWLWSLKNRMTDAADVCAAIVRGLVP</sequence>
<keyword evidence="2" id="KW-1185">Reference proteome</keyword>
<evidence type="ECO:0000313" key="2">
    <source>
        <dbReference type="Proteomes" id="UP001206128"/>
    </source>
</evidence>
<dbReference type="GO" id="GO:0019748">
    <property type="term" value="P:secondary metabolic process"/>
    <property type="evidence" value="ECO:0007669"/>
    <property type="project" value="InterPro"/>
</dbReference>
<organism evidence="1 2">
    <name type="scientific">Goodfellowiella coeruleoviolacea</name>
    <dbReference type="NCBI Taxonomy" id="334858"/>
    <lineage>
        <taxon>Bacteria</taxon>
        <taxon>Bacillati</taxon>
        <taxon>Actinomycetota</taxon>
        <taxon>Actinomycetes</taxon>
        <taxon>Pseudonocardiales</taxon>
        <taxon>Pseudonocardiaceae</taxon>
        <taxon>Goodfellowiella</taxon>
    </lineage>
</organism>
<gene>
    <name evidence="1" type="ORF">LX83_002430</name>
</gene>
<reference evidence="1" key="1">
    <citation type="submission" date="2022-06" db="EMBL/GenBank/DDBJ databases">
        <title>Genomic Encyclopedia of Archaeal and Bacterial Type Strains, Phase II (KMG-II): from individual species to whole genera.</title>
        <authorList>
            <person name="Goeker M."/>
        </authorList>
    </citation>
    <scope>NUCLEOTIDE SEQUENCE</scope>
    <source>
        <strain evidence="1">DSM 43935</strain>
    </source>
</reference>
<dbReference type="SUPFAM" id="SSF56112">
    <property type="entry name" value="Protein kinase-like (PK-like)"/>
    <property type="match status" value="1"/>
</dbReference>